<evidence type="ECO:0000256" key="1">
    <source>
        <dbReference type="SAM" id="Phobius"/>
    </source>
</evidence>
<keyword evidence="1" id="KW-1133">Transmembrane helix</keyword>
<reference evidence="2 3" key="1">
    <citation type="submission" date="2024-11" db="EMBL/GenBank/DDBJ databases">
        <title>Chromosome-level genome assembly of Eucalyptus globulus Labill. provides insights into its genome evolution.</title>
        <authorList>
            <person name="Li X."/>
        </authorList>
    </citation>
    <scope>NUCLEOTIDE SEQUENCE [LARGE SCALE GENOMIC DNA]</scope>
    <source>
        <strain evidence="2">CL2024</strain>
        <tissue evidence="2">Fresh tender leaves</tissue>
    </source>
</reference>
<comment type="caution">
    <text evidence="2">The sequence shown here is derived from an EMBL/GenBank/DDBJ whole genome shotgun (WGS) entry which is preliminary data.</text>
</comment>
<keyword evidence="3" id="KW-1185">Reference proteome</keyword>
<feature type="transmembrane region" description="Helical" evidence="1">
    <location>
        <begin position="144"/>
        <end position="170"/>
    </location>
</feature>
<feature type="transmembrane region" description="Helical" evidence="1">
    <location>
        <begin position="98"/>
        <end position="123"/>
    </location>
</feature>
<sequence>MDRDQNELQFLGFLGIYRETSKIILKWRNIFAQITLALILPFCVIFLAHFLVSQLLSFKILDHEITRSDTWKDDPEYRDLSRKLKKEWVAFWLVRVGYFIFIFIFSLLSTAAVVYTVACVRAAKQISFKKIMSILPIVWKRLMVTFFWCFALFLVYNVVAVGLLIVWLVVVRQFSVGPALGIAVAVILLILYIVGFVYITMIWQLASVISVLEDAYGRKAMAKSKRLIKGKIGLSVWCFLGVLVCSVLVQALFEFFVVLDFVPIGIRIGVGLICLLLLSMLVLFDLVVQTVIYFVCKSYHHENIDGSCLSDHLEGCLGGDCPSEGQKAVQLEQLQV</sequence>
<feature type="transmembrane region" description="Helical" evidence="1">
    <location>
        <begin position="182"/>
        <end position="212"/>
    </location>
</feature>
<dbReference type="PANTHER" id="PTHR33133:SF5">
    <property type="entry name" value="OS08G0107100 PROTEIN"/>
    <property type="match status" value="1"/>
</dbReference>
<protein>
    <submittedName>
        <fullName evidence="2">Uncharacterized protein</fullName>
    </submittedName>
</protein>
<dbReference type="EMBL" id="JBJKBG010000009">
    <property type="protein sequence ID" value="KAL3721453.1"/>
    <property type="molecule type" value="Genomic_DNA"/>
</dbReference>
<accession>A0ABD3J4I0</accession>
<keyword evidence="1" id="KW-0472">Membrane</keyword>
<evidence type="ECO:0000313" key="3">
    <source>
        <dbReference type="Proteomes" id="UP001634007"/>
    </source>
</evidence>
<dbReference type="Proteomes" id="UP001634007">
    <property type="component" value="Unassembled WGS sequence"/>
</dbReference>
<name>A0ABD3J4I0_EUCGL</name>
<keyword evidence="1" id="KW-0812">Transmembrane</keyword>
<dbReference type="AlphaFoldDB" id="A0ABD3J4I0"/>
<evidence type="ECO:0000313" key="2">
    <source>
        <dbReference type="EMBL" id="KAL3721453.1"/>
    </source>
</evidence>
<dbReference type="PANTHER" id="PTHR33133">
    <property type="entry name" value="OS08G0107100 PROTEIN-RELATED"/>
    <property type="match status" value="1"/>
</dbReference>
<feature type="transmembrane region" description="Helical" evidence="1">
    <location>
        <begin position="30"/>
        <end position="52"/>
    </location>
</feature>
<proteinExistence type="predicted"/>
<gene>
    <name evidence="2" type="ORF">ACJRO7_033882</name>
</gene>
<feature type="transmembrane region" description="Helical" evidence="1">
    <location>
        <begin position="264"/>
        <end position="288"/>
    </location>
</feature>
<feature type="transmembrane region" description="Helical" evidence="1">
    <location>
        <begin position="232"/>
        <end position="258"/>
    </location>
</feature>
<organism evidence="2 3">
    <name type="scientific">Eucalyptus globulus</name>
    <name type="common">Tasmanian blue gum</name>
    <dbReference type="NCBI Taxonomy" id="34317"/>
    <lineage>
        <taxon>Eukaryota</taxon>
        <taxon>Viridiplantae</taxon>
        <taxon>Streptophyta</taxon>
        <taxon>Embryophyta</taxon>
        <taxon>Tracheophyta</taxon>
        <taxon>Spermatophyta</taxon>
        <taxon>Magnoliopsida</taxon>
        <taxon>eudicotyledons</taxon>
        <taxon>Gunneridae</taxon>
        <taxon>Pentapetalae</taxon>
        <taxon>rosids</taxon>
        <taxon>malvids</taxon>
        <taxon>Myrtales</taxon>
        <taxon>Myrtaceae</taxon>
        <taxon>Myrtoideae</taxon>
        <taxon>Eucalypteae</taxon>
        <taxon>Eucalyptus</taxon>
    </lineage>
</organism>